<dbReference type="InterPro" id="IPR052189">
    <property type="entry name" value="L-asp_N-monooxygenase_NS-form"/>
</dbReference>
<dbReference type="Gene3D" id="3.50.50.60">
    <property type="entry name" value="FAD/NAD(P)-binding domain"/>
    <property type="match status" value="1"/>
</dbReference>
<comment type="caution">
    <text evidence="2">The sequence shown here is derived from an EMBL/GenBank/DDBJ whole genome shotgun (WGS) entry which is preliminary data.</text>
</comment>
<evidence type="ECO:0000313" key="2">
    <source>
        <dbReference type="EMBL" id="MQM24226.1"/>
    </source>
</evidence>
<dbReference type="EMBL" id="WIAO01000001">
    <property type="protein sequence ID" value="MQM24226.1"/>
    <property type="molecule type" value="Genomic_DNA"/>
</dbReference>
<evidence type="ECO:0000259" key="1">
    <source>
        <dbReference type="Pfam" id="PF13454"/>
    </source>
</evidence>
<evidence type="ECO:0000313" key="3">
    <source>
        <dbReference type="Proteomes" id="UP000477750"/>
    </source>
</evidence>
<protein>
    <submittedName>
        <fullName evidence="2">SidA/IucD/PvdA family monooxygenase</fullName>
    </submittedName>
</protein>
<organism evidence="2 3">
    <name type="scientific">Glycomyces albidus</name>
    <dbReference type="NCBI Taxonomy" id="2656774"/>
    <lineage>
        <taxon>Bacteria</taxon>
        <taxon>Bacillati</taxon>
        <taxon>Actinomycetota</taxon>
        <taxon>Actinomycetes</taxon>
        <taxon>Glycomycetales</taxon>
        <taxon>Glycomycetaceae</taxon>
        <taxon>Glycomyces</taxon>
    </lineage>
</organism>
<dbReference type="Proteomes" id="UP000477750">
    <property type="component" value="Unassembled WGS sequence"/>
</dbReference>
<sequence length="476" mass="49943">MDIAIIGAGAAAVGVLDALAAESEGTASITVFEPSPHLWRGRPYSPDLDSVLVNAPPAIMSIRHGDFGHFSAWLGERGRDHLDERLDRPLIPRAMYGQYLVDTAEAASRVLRERGGTVEAVAARVIAIARAGDRLAVRTEDGREFGADRVVLCVGAGTPRDHYKLTGAPGFAADPYPLARTLDTVPASADVAVIGSGLTAVDIVVSLAARGHTGRIGLLSRGGTLPHVWQRPVDRRPQHMTGERVAALARERGGVTIDDLIGLLRKELAEAGEDFSAFASDLLASPSQDPAERLRSQLDAVDDPRIGRRFLQEAAHMAGPLAWRHLAAADRDRVRRIARLATGIASPMVPVNAAAMLRLFDSGQLTVTAGLERIEHRGGRFRIRHGGGEASADVVLNAVNPAPQSVPSGAAELVAALLAAGLATTGPEGGLNAADPRLHVVGDLAAGGLFLTSSIPGVAAQAARAVQAFREALLHL</sequence>
<dbReference type="PANTHER" id="PTHR40254">
    <property type="entry name" value="BLR0577 PROTEIN"/>
    <property type="match status" value="1"/>
</dbReference>
<dbReference type="InterPro" id="IPR038732">
    <property type="entry name" value="HpyO/CreE_NAD-binding"/>
</dbReference>
<keyword evidence="2" id="KW-0503">Monooxygenase</keyword>
<dbReference type="SUPFAM" id="SSF51905">
    <property type="entry name" value="FAD/NAD(P)-binding domain"/>
    <property type="match status" value="2"/>
</dbReference>
<name>A0A6L5G242_9ACTN</name>
<keyword evidence="3" id="KW-1185">Reference proteome</keyword>
<keyword evidence="2" id="KW-0560">Oxidoreductase</keyword>
<dbReference type="GO" id="GO:0004497">
    <property type="term" value="F:monooxygenase activity"/>
    <property type="evidence" value="ECO:0007669"/>
    <property type="project" value="UniProtKB-KW"/>
</dbReference>
<proteinExistence type="predicted"/>
<dbReference type="AlphaFoldDB" id="A0A6L5G242"/>
<dbReference type="InterPro" id="IPR036188">
    <property type="entry name" value="FAD/NAD-bd_sf"/>
</dbReference>
<gene>
    <name evidence="2" type="ORF">GFD30_01335</name>
</gene>
<feature type="domain" description="FAD-dependent urate hydroxylase HpyO/Asp monooxygenase CreE-like FAD/NAD(P)-binding" evidence="1">
    <location>
        <begin position="4"/>
        <end position="156"/>
    </location>
</feature>
<reference evidence="2 3" key="1">
    <citation type="submission" date="2019-10" db="EMBL/GenBank/DDBJ databases">
        <title>Glycomyces albidus sp. nov., a novel actinomycete isolated from rhizosphere soil of wheat (Triticum aestivum L.).</title>
        <authorList>
            <person name="Qian L."/>
        </authorList>
    </citation>
    <scope>NUCLEOTIDE SEQUENCE [LARGE SCALE GENOMIC DNA]</scope>
    <source>
        <strain evidence="2 3">NEAU-7082</strain>
    </source>
</reference>
<dbReference type="RefSeq" id="WP_153023404.1">
    <property type="nucleotide sequence ID" value="NZ_WIAO01000001.1"/>
</dbReference>
<dbReference type="Pfam" id="PF13454">
    <property type="entry name" value="NAD_binding_9"/>
    <property type="match status" value="1"/>
</dbReference>
<accession>A0A6L5G242</accession>
<dbReference type="PANTHER" id="PTHR40254:SF1">
    <property type="entry name" value="BLR0577 PROTEIN"/>
    <property type="match status" value="1"/>
</dbReference>